<dbReference type="GO" id="GO:0016746">
    <property type="term" value="F:acyltransferase activity"/>
    <property type="evidence" value="ECO:0007669"/>
    <property type="project" value="InterPro"/>
</dbReference>
<protein>
    <recommendedName>
        <fullName evidence="7">Beta-ketoacyl-[acyl-carrier-protein] synthase III N-terminal domain-containing protein</fullName>
    </recommendedName>
</protein>
<evidence type="ECO:0000256" key="5">
    <source>
        <dbReference type="ARBA" id="ARBA00023160"/>
    </source>
</evidence>
<sequence length="44" mass="5001">MPQARITGTGSCLPEKIVTNLDIEKIVDTSDKWITERTGIKERR</sequence>
<dbReference type="Gene3D" id="3.40.47.10">
    <property type="match status" value="1"/>
</dbReference>
<accession>A0A0F9EHU7</accession>
<evidence type="ECO:0000256" key="4">
    <source>
        <dbReference type="ARBA" id="ARBA00023098"/>
    </source>
</evidence>
<comment type="caution">
    <text evidence="6">The sequence shown here is derived from an EMBL/GenBank/DDBJ whole genome shotgun (WGS) entry which is preliminary data.</text>
</comment>
<dbReference type="InterPro" id="IPR016039">
    <property type="entry name" value="Thiolase-like"/>
</dbReference>
<evidence type="ECO:0000313" key="6">
    <source>
        <dbReference type="EMBL" id="KKL73554.1"/>
    </source>
</evidence>
<dbReference type="PANTHER" id="PTHR43091:SF1">
    <property type="entry name" value="BETA-KETOACYL-[ACYL-CARRIER-PROTEIN] SYNTHASE III, CHLOROPLASTIC"/>
    <property type="match status" value="1"/>
</dbReference>
<feature type="non-terminal residue" evidence="6">
    <location>
        <position position="44"/>
    </location>
</feature>
<evidence type="ECO:0000256" key="3">
    <source>
        <dbReference type="ARBA" id="ARBA00022832"/>
    </source>
</evidence>
<keyword evidence="2" id="KW-0444">Lipid biosynthesis</keyword>
<keyword evidence="3" id="KW-0276">Fatty acid metabolism</keyword>
<keyword evidence="4" id="KW-0443">Lipid metabolism</keyword>
<evidence type="ECO:0000256" key="1">
    <source>
        <dbReference type="ARBA" id="ARBA00008642"/>
    </source>
</evidence>
<proteinExistence type="inferred from homology"/>
<comment type="similarity">
    <text evidence="1">Belongs to the thiolase-like superfamily. FabH family.</text>
</comment>
<dbReference type="AlphaFoldDB" id="A0A0F9EHU7"/>
<evidence type="ECO:0008006" key="7">
    <source>
        <dbReference type="Google" id="ProtNLM"/>
    </source>
</evidence>
<name>A0A0F9EHU7_9ZZZZ</name>
<reference evidence="6" key="1">
    <citation type="journal article" date="2015" name="Nature">
        <title>Complex archaea that bridge the gap between prokaryotes and eukaryotes.</title>
        <authorList>
            <person name="Spang A."/>
            <person name="Saw J.H."/>
            <person name="Jorgensen S.L."/>
            <person name="Zaremba-Niedzwiedzka K."/>
            <person name="Martijn J."/>
            <person name="Lind A.E."/>
            <person name="van Eijk R."/>
            <person name="Schleper C."/>
            <person name="Guy L."/>
            <person name="Ettema T.J."/>
        </authorList>
    </citation>
    <scope>NUCLEOTIDE SEQUENCE</scope>
</reference>
<evidence type="ECO:0000256" key="2">
    <source>
        <dbReference type="ARBA" id="ARBA00022516"/>
    </source>
</evidence>
<keyword evidence="5" id="KW-0275">Fatty acid biosynthesis</keyword>
<organism evidence="6">
    <name type="scientific">marine sediment metagenome</name>
    <dbReference type="NCBI Taxonomy" id="412755"/>
    <lineage>
        <taxon>unclassified sequences</taxon>
        <taxon>metagenomes</taxon>
        <taxon>ecological metagenomes</taxon>
    </lineage>
</organism>
<dbReference type="SUPFAM" id="SSF53901">
    <property type="entry name" value="Thiolase-like"/>
    <property type="match status" value="1"/>
</dbReference>
<dbReference type="GO" id="GO:0006633">
    <property type="term" value="P:fatty acid biosynthetic process"/>
    <property type="evidence" value="ECO:0007669"/>
    <property type="project" value="UniProtKB-KW"/>
</dbReference>
<dbReference type="EMBL" id="LAZR01024925">
    <property type="protein sequence ID" value="KKL73554.1"/>
    <property type="molecule type" value="Genomic_DNA"/>
</dbReference>
<dbReference type="PANTHER" id="PTHR43091">
    <property type="entry name" value="3-OXOACYL-[ACYL-CARRIER-PROTEIN] SYNTHASE"/>
    <property type="match status" value="1"/>
</dbReference>
<gene>
    <name evidence="6" type="ORF">LCGC14_2073760</name>
</gene>